<evidence type="ECO:0000313" key="5">
    <source>
        <dbReference type="Proteomes" id="UP000054307"/>
    </source>
</evidence>
<keyword evidence="1" id="KW-0812">Transmembrane</keyword>
<evidence type="ECO:0000313" key="2">
    <source>
        <dbReference type="EMBL" id="KUJ94163.1"/>
    </source>
</evidence>
<keyword evidence="1" id="KW-1133">Transmembrane helix</keyword>
<feature type="transmembrane region" description="Helical" evidence="1">
    <location>
        <begin position="393"/>
        <end position="412"/>
    </location>
</feature>
<gene>
    <name evidence="2" type="ORF">XD40_0648</name>
    <name evidence="3" type="ORF">XD48_2109</name>
</gene>
<dbReference type="PANTHER" id="PTHR42754">
    <property type="entry name" value="ENDOGLUCANASE"/>
    <property type="match status" value="1"/>
</dbReference>
<organism evidence="2 5">
    <name type="scientific">Archaeoglobus fulgidus</name>
    <dbReference type="NCBI Taxonomy" id="2234"/>
    <lineage>
        <taxon>Archaea</taxon>
        <taxon>Methanobacteriati</taxon>
        <taxon>Methanobacteriota</taxon>
        <taxon>Archaeoglobi</taxon>
        <taxon>Archaeoglobales</taxon>
        <taxon>Archaeoglobaceae</taxon>
        <taxon>Archaeoglobus</taxon>
    </lineage>
</organism>
<dbReference type="Proteomes" id="UP000054307">
    <property type="component" value="Unassembled WGS sequence"/>
</dbReference>
<protein>
    <submittedName>
        <fullName evidence="2">Putative secreted protein, periplasmic copper-binding protein family</fullName>
    </submittedName>
</protein>
<dbReference type="PANTHER" id="PTHR42754:SF1">
    <property type="entry name" value="LIPOPROTEIN"/>
    <property type="match status" value="1"/>
</dbReference>
<proteinExistence type="predicted"/>
<sequence length="415" mass="46174">MKCVVLIFLTLICIHVSSAWCTAYDIEKSPDGGYIIAGAVGKNYLDSHAWLIKTDQTGNVEWSKMYEGKCRSQAWSVAVLNDGYVFGGITGCYNDDAWIVKVGKDGEVEWGKVIGYGGYGDSATTVTSSYGGFVAALTISPCTTNCTNEDVWVIKFKPDGTKVWERKIDFRDYDSIKKLIRTSDGGYIGVGASGYRTNSSYRNLDIWVLKLSKNGDVEWSKFYNYSFLDVAWDVAERENTLLIVGEVWTGDLLRGAKEKQADVYALLLELDKNGNLIRHRKISCAPICAGWAVTDEGFIGVGADNRTYVWIYNTTDSTIRKIKYNIRVLPLIFGPLRSLEEGDGFILLGNSENSAWLAKYDENGHLLWERTLSSDALPVDGGGSSNSWNFYDGVYEVVLALIFSLLAMLLFIKKL</sequence>
<name>A0A101DER5_ARCFL</name>
<evidence type="ECO:0000313" key="4">
    <source>
        <dbReference type="Proteomes" id="UP000054015"/>
    </source>
</evidence>
<keyword evidence="1" id="KW-0472">Membrane</keyword>
<dbReference type="EMBL" id="LGEX01000091">
    <property type="protein sequence ID" value="KUK05660.1"/>
    <property type="molecule type" value="Genomic_DNA"/>
</dbReference>
<accession>A0A101DER5</accession>
<reference evidence="2" key="1">
    <citation type="journal article" date="2015" name="MBio">
        <title>Genome-resolved metagenomic analysis reveals roles for candidate phyla and other microbial community members in biogeochemical transformations in oil reservoirs.</title>
        <authorList>
            <person name="Hu P."/>
            <person name="Tom L."/>
            <person name="Singh A."/>
            <person name="Thomas B.C."/>
            <person name="Baker B.J."/>
            <person name="Piceno Y.M."/>
            <person name="Andersen G.L."/>
            <person name="Banfield J.F."/>
        </authorList>
    </citation>
    <scope>NUCLEOTIDE SEQUENCE [LARGE SCALE GENOMIC DNA]</scope>
    <source>
        <strain evidence="3">49_2300</strain>
        <strain evidence="2">49_95</strain>
    </source>
</reference>
<dbReference type="Proteomes" id="UP000054015">
    <property type="component" value="Unassembled WGS sequence"/>
</dbReference>
<reference evidence="4 5" key="2">
    <citation type="journal article" date="2015" name="MBio">
        <title>Genome-Resolved Metagenomic Analysis Reveals Roles for Candidate Phyla and Other Microbial Community Members in Biogeochemical Transformations in Oil Reservoirs.</title>
        <authorList>
            <person name="Hu P."/>
            <person name="Tom L."/>
            <person name="Singh A."/>
            <person name="Thomas B.C."/>
            <person name="Baker B.J."/>
            <person name="Piceno Y.M."/>
            <person name="Andersen G.L."/>
            <person name="Banfield J.F."/>
        </authorList>
    </citation>
    <scope>NUCLEOTIDE SEQUENCE [LARGE SCALE GENOMIC DNA]</scope>
</reference>
<dbReference type="PATRIC" id="fig|2234.6.peg.1007"/>
<dbReference type="EMBL" id="LGEQ01000008">
    <property type="protein sequence ID" value="KUJ94163.1"/>
    <property type="molecule type" value="Genomic_DNA"/>
</dbReference>
<evidence type="ECO:0000313" key="3">
    <source>
        <dbReference type="EMBL" id="KUK05660.1"/>
    </source>
</evidence>
<dbReference type="AlphaFoldDB" id="A0A101DER5"/>
<evidence type="ECO:0000256" key="1">
    <source>
        <dbReference type="SAM" id="Phobius"/>
    </source>
</evidence>
<comment type="caution">
    <text evidence="2">The sequence shown here is derived from an EMBL/GenBank/DDBJ whole genome shotgun (WGS) entry which is preliminary data.</text>
</comment>